<sequence>MKFLSRLWILRCINSTIRKIFNLRESLKSSTAKSKSDSQLRDRDRGSRAIKQENENITTGQQSSGFRKLMMRISEKIGATEKTEYTKYFHDMCKEVDEYRIIIEDIAQQLISILQQDPRYLPKPPCKMEIQAPPQADPFELLESALKKTGNEMESKKEIEQIQTSALKLASLHREYQQKARRAIHGIRTFINVDYENIREARNILEKFLQALDFAKYELKSAKTPETIQVNNNLYADAFKKFQKQLYDTENMLKQLPEAREKCRIEIIMRKYHQDCADATILSS</sequence>
<name>A0A238BVM7_9BILA</name>
<dbReference type="OrthoDB" id="5835493at2759"/>
<evidence type="ECO:0000313" key="4">
    <source>
        <dbReference type="Proteomes" id="UP000242913"/>
    </source>
</evidence>
<accession>A0A238BVM7</accession>
<feature type="compositionally biased region" description="Basic and acidic residues" evidence="1">
    <location>
        <begin position="34"/>
        <end position="54"/>
    </location>
</feature>
<evidence type="ECO:0000259" key="2">
    <source>
        <dbReference type="Pfam" id="PF03114"/>
    </source>
</evidence>
<dbReference type="Proteomes" id="UP000242913">
    <property type="component" value="Unassembled WGS sequence"/>
</dbReference>
<dbReference type="InterPro" id="IPR027267">
    <property type="entry name" value="AH/BAR_dom_sf"/>
</dbReference>
<dbReference type="GO" id="GO:0005737">
    <property type="term" value="C:cytoplasm"/>
    <property type="evidence" value="ECO:0007669"/>
    <property type="project" value="InterPro"/>
</dbReference>
<feature type="region of interest" description="Disordered" evidence="1">
    <location>
        <begin position="32"/>
        <end position="63"/>
    </location>
</feature>
<protein>
    <recommendedName>
        <fullName evidence="2">BAR domain-containing protein</fullName>
    </recommendedName>
</protein>
<gene>
    <name evidence="3" type="ORF">X798_04412</name>
</gene>
<dbReference type="Pfam" id="PF03114">
    <property type="entry name" value="BAR"/>
    <property type="match status" value="1"/>
</dbReference>
<keyword evidence="4" id="KW-1185">Reference proteome</keyword>
<organism evidence="3 4">
    <name type="scientific">Onchocerca flexuosa</name>
    <dbReference type="NCBI Taxonomy" id="387005"/>
    <lineage>
        <taxon>Eukaryota</taxon>
        <taxon>Metazoa</taxon>
        <taxon>Ecdysozoa</taxon>
        <taxon>Nematoda</taxon>
        <taxon>Chromadorea</taxon>
        <taxon>Rhabditida</taxon>
        <taxon>Spirurina</taxon>
        <taxon>Spiruromorpha</taxon>
        <taxon>Filarioidea</taxon>
        <taxon>Onchocercidae</taxon>
        <taxon>Onchocerca</taxon>
    </lineage>
</organism>
<feature type="domain" description="BAR" evidence="2">
    <location>
        <begin position="66"/>
        <end position="259"/>
    </location>
</feature>
<proteinExistence type="predicted"/>
<dbReference type="AlphaFoldDB" id="A0A238BVM7"/>
<dbReference type="Gene3D" id="1.20.1270.60">
    <property type="entry name" value="Arfaptin homology (AH) domain/BAR domain"/>
    <property type="match status" value="1"/>
</dbReference>
<reference evidence="3 4" key="1">
    <citation type="submission" date="2015-12" db="EMBL/GenBank/DDBJ databases">
        <title>Draft genome of the nematode, Onchocerca flexuosa.</title>
        <authorList>
            <person name="Mitreva M."/>
        </authorList>
    </citation>
    <scope>NUCLEOTIDE SEQUENCE [LARGE SCALE GENOMIC DNA]</scope>
    <source>
        <strain evidence="3">Red Deer</strain>
    </source>
</reference>
<evidence type="ECO:0000313" key="3">
    <source>
        <dbReference type="EMBL" id="OZC08608.1"/>
    </source>
</evidence>
<dbReference type="EMBL" id="KZ270006">
    <property type="protein sequence ID" value="OZC08608.1"/>
    <property type="molecule type" value="Genomic_DNA"/>
</dbReference>
<dbReference type="InterPro" id="IPR004148">
    <property type="entry name" value="BAR_dom"/>
</dbReference>
<dbReference type="SUPFAM" id="SSF103657">
    <property type="entry name" value="BAR/IMD domain-like"/>
    <property type="match status" value="1"/>
</dbReference>
<evidence type="ECO:0000256" key="1">
    <source>
        <dbReference type="SAM" id="MobiDB-lite"/>
    </source>
</evidence>